<accession>A0AB37UHT4</accession>
<dbReference type="SMART" id="SM00317">
    <property type="entry name" value="SET"/>
    <property type="match status" value="1"/>
</dbReference>
<organism evidence="2 3">
    <name type="scientific">Chroococcidiopsis cubana SAG 39.79</name>
    <dbReference type="NCBI Taxonomy" id="388085"/>
    <lineage>
        <taxon>Bacteria</taxon>
        <taxon>Bacillati</taxon>
        <taxon>Cyanobacteriota</taxon>
        <taxon>Cyanophyceae</taxon>
        <taxon>Chroococcidiopsidales</taxon>
        <taxon>Chroococcidiopsidaceae</taxon>
        <taxon>Chroococcidiopsis</taxon>
    </lineage>
</organism>
<dbReference type="Proteomes" id="UP000282574">
    <property type="component" value="Unassembled WGS sequence"/>
</dbReference>
<evidence type="ECO:0000313" key="2">
    <source>
        <dbReference type="EMBL" id="RUT10941.1"/>
    </source>
</evidence>
<evidence type="ECO:0000259" key="1">
    <source>
        <dbReference type="PROSITE" id="PS50280"/>
    </source>
</evidence>
<feature type="domain" description="SET" evidence="1">
    <location>
        <begin position="4"/>
        <end position="112"/>
    </location>
</feature>
<dbReference type="Gene3D" id="2.170.270.10">
    <property type="entry name" value="SET domain"/>
    <property type="match status" value="1"/>
</dbReference>
<comment type="caution">
    <text evidence="2">The sequence shown here is derived from an EMBL/GenBank/DDBJ whole genome shotgun (WGS) entry which is preliminary data.</text>
</comment>
<dbReference type="PROSITE" id="PS50280">
    <property type="entry name" value="SET"/>
    <property type="match status" value="1"/>
</dbReference>
<sequence length="202" mass="23672">MIHPDTELRLVNEIIGYGVFATKFIPQGTIVWVLDELDQQFDEGYILSLDRLQQEHVFKYSFRGRNGNYILCWDIGRYINHSFYANCISTAYDFEIAPRDIYPGEELTDHYACFNLDKPFECLPEPGITKTKVMPDDFLLLYPEWDRQVAEVMPYFNCVEQPLRKFISSKFVDKVNAVAAGKERLDSVLDTYYDRQHRLITA</sequence>
<name>A0AB37UHT4_9CYAN</name>
<dbReference type="InterPro" id="IPR001214">
    <property type="entry name" value="SET_dom"/>
</dbReference>
<evidence type="ECO:0000313" key="3">
    <source>
        <dbReference type="Proteomes" id="UP000282574"/>
    </source>
</evidence>
<dbReference type="EMBL" id="RSCK01000034">
    <property type="protein sequence ID" value="RUT10941.1"/>
    <property type="molecule type" value="Genomic_DNA"/>
</dbReference>
<proteinExistence type="predicted"/>
<gene>
    <name evidence="2" type="ORF">DSM107010_38280</name>
</gene>
<dbReference type="CDD" id="cd08161">
    <property type="entry name" value="SET"/>
    <property type="match status" value="1"/>
</dbReference>
<dbReference type="RefSeq" id="WP_106171203.1">
    <property type="nucleotide sequence ID" value="NZ_JAVKZF010000006.1"/>
</dbReference>
<dbReference type="Pfam" id="PF00856">
    <property type="entry name" value="SET"/>
    <property type="match status" value="1"/>
</dbReference>
<protein>
    <recommendedName>
        <fullName evidence="1">SET domain-containing protein</fullName>
    </recommendedName>
</protein>
<reference evidence="2 3" key="1">
    <citation type="journal article" date="2019" name="Genome Biol. Evol.">
        <title>Day and night: Metabolic profiles and evolutionary relationships of six axenic non-marine cyanobacteria.</title>
        <authorList>
            <person name="Will S.E."/>
            <person name="Henke P."/>
            <person name="Boedeker C."/>
            <person name="Huang S."/>
            <person name="Brinkmann H."/>
            <person name="Rohde M."/>
            <person name="Jarek M."/>
            <person name="Friedl T."/>
            <person name="Seufert S."/>
            <person name="Schumacher M."/>
            <person name="Overmann J."/>
            <person name="Neumann-Schaal M."/>
            <person name="Petersen J."/>
        </authorList>
    </citation>
    <scope>NUCLEOTIDE SEQUENCE [LARGE SCALE GENOMIC DNA]</scope>
    <source>
        <strain evidence="2 3">SAG 39.79</strain>
    </source>
</reference>
<dbReference type="SUPFAM" id="SSF82199">
    <property type="entry name" value="SET domain"/>
    <property type="match status" value="1"/>
</dbReference>
<dbReference type="InterPro" id="IPR046341">
    <property type="entry name" value="SET_dom_sf"/>
</dbReference>
<keyword evidence="3" id="KW-1185">Reference proteome</keyword>
<dbReference type="AlphaFoldDB" id="A0AB37UHT4"/>